<name>A0AAU9E646_9FIRM</name>
<keyword evidence="9" id="KW-1185">Reference proteome</keyword>
<evidence type="ECO:0000256" key="6">
    <source>
        <dbReference type="SAM" id="Phobius"/>
    </source>
</evidence>
<comment type="subcellular location">
    <subcellularLocation>
        <location evidence="1">Cell membrane</location>
        <topology evidence="1">Multi-pass membrane protein</topology>
    </subcellularLocation>
</comment>
<feature type="transmembrane region" description="Helical" evidence="6">
    <location>
        <begin position="309"/>
        <end position="332"/>
    </location>
</feature>
<feature type="transmembrane region" description="Helical" evidence="6">
    <location>
        <begin position="649"/>
        <end position="670"/>
    </location>
</feature>
<dbReference type="Proteomes" id="UP001321786">
    <property type="component" value="Chromosome"/>
</dbReference>
<evidence type="ECO:0000256" key="3">
    <source>
        <dbReference type="ARBA" id="ARBA00022692"/>
    </source>
</evidence>
<evidence type="ECO:0000259" key="7">
    <source>
        <dbReference type="Pfam" id="PF02687"/>
    </source>
</evidence>
<feature type="transmembrane region" description="Helical" evidence="6">
    <location>
        <begin position="16"/>
        <end position="36"/>
    </location>
</feature>
<evidence type="ECO:0000313" key="8">
    <source>
        <dbReference type="EMBL" id="BEP29565.1"/>
    </source>
</evidence>
<dbReference type="PANTHER" id="PTHR30287:SF2">
    <property type="entry name" value="BLL1001 PROTEIN"/>
    <property type="match status" value="1"/>
</dbReference>
<evidence type="ECO:0000256" key="2">
    <source>
        <dbReference type="ARBA" id="ARBA00022475"/>
    </source>
</evidence>
<dbReference type="EMBL" id="AP028654">
    <property type="protein sequence ID" value="BEP29565.1"/>
    <property type="molecule type" value="Genomic_DNA"/>
</dbReference>
<keyword evidence="4 6" id="KW-1133">Transmembrane helix</keyword>
<evidence type="ECO:0000313" key="9">
    <source>
        <dbReference type="Proteomes" id="UP001321786"/>
    </source>
</evidence>
<accession>A0AAU9E646</accession>
<protein>
    <submittedName>
        <fullName evidence="8">FtsX-like permease family protein</fullName>
    </submittedName>
</protein>
<dbReference type="InterPro" id="IPR038766">
    <property type="entry name" value="Membrane_comp_ABC_pdt"/>
</dbReference>
<sequence>MSNLNKRLLRKIKETLPQYIAVSLVVLIGIMMYLGLSTSMVNLEDSVDEFRTYTNSADIYVELDRIPIGAIKYVKQIENVKDVQGRILKDVPLITDTNEKIKLRLVSIPNKGADTINKLFYYRGKKSTSSKGISVGKSFFGARNMSLGDKLKVQINGFDYNLSVDSESASSEFIFPIEDPQVLVPNYKTFGIGYVSDEFARSAFGFGSDYNQLLIKVNDKEKIDTTIDAVEKKLKKYGVKSIYSYEDHMSYKIVSLKLEGGKKAAGVVPLIFLGVAAFIIAMTIDKLIKNDRMAIGVLKALGYSNQEIIVHYAMYSLGIGILGGSSGIYFGLKMADGFAKLFTENNFDIPTLVGKLDYKVVIYSIALTLIFCLGAGFIGSRKIMSINPAESMRPDPPKTGKIIFLEKIPWIWKKLKFSWKIVFKNILRSKRRFLFLVIGIALTFAVLQMPFYIYNSITVIFNDFYSNFLSMDYNVSFKAPLNESELIKIKEVISYTDISGKMDYPLIIRNKWKTKDVQTIGLKVDNNFYNLVDLKKERITIPKHGILLTKSLADTLEVKKGDYVYLSSYKDKDKEFKIKVKDLVDQSLGISAYMNIDTLRHYFYDKNMISGAYINSKDDVKEKLKDFNFISSILSIKDSADGFKEYLEIQIAMISVMVIFGGILGFVIVYNSTIITIKERQLEFSALRVMGFTKKEIFKTVLYENIIMVIVGIIIGIPLALNMGDSVGASMSSEVITLNAKAPPISYVYAGVLTIVFILLSQFATYEKIKKLNFIDALKNRMS</sequence>
<dbReference type="GO" id="GO:0005886">
    <property type="term" value="C:plasma membrane"/>
    <property type="evidence" value="ECO:0007669"/>
    <property type="project" value="UniProtKB-SubCell"/>
</dbReference>
<feature type="domain" description="ABC3 transporter permease C-terminal" evidence="7">
    <location>
        <begin position="267"/>
        <end position="388"/>
    </location>
</feature>
<feature type="transmembrane region" description="Helical" evidence="6">
    <location>
        <begin position="360"/>
        <end position="378"/>
    </location>
</feature>
<dbReference type="Pfam" id="PF02687">
    <property type="entry name" value="FtsX"/>
    <property type="match status" value="2"/>
</dbReference>
<reference evidence="8 9" key="1">
    <citation type="submission" date="2023-08" db="EMBL/GenBank/DDBJ databases">
        <title>Helicovermis profunda gen. nov., sp. nov., a novel mesophilic, fermentative bacterium within the Bacillota from a deep-sea hydrothermal vent chimney.</title>
        <authorList>
            <person name="Miyazaki U."/>
            <person name="Mizutani D."/>
            <person name="Hashimoto Y."/>
            <person name="Tame A."/>
            <person name="Sawayama S."/>
            <person name="Miyazaki J."/>
            <person name="Takai K."/>
            <person name="Nakagawa S."/>
        </authorList>
    </citation>
    <scope>NUCLEOTIDE SEQUENCE [LARGE SCALE GENOMIC DNA]</scope>
    <source>
        <strain evidence="8 9">S502</strain>
    </source>
</reference>
<feature type="domain" description="ABC3 transporter permease C-terminal" evidence="7">
    <location>
        <begin position="656"/>
        <end position="773"/>
    </location>
</feature>
<dbReference type="PANTHER" id="PTHR30287">
    <property type="entry name" value="MEMBRANE COMPONENT OF PREDICTED ABC SUPERFAMILY METABOLITE UPTAKE TRANSPORTER"/>
    <property type="match status" value="1"/>
</dbReference>
<gene>
    <name evidence="8" type="ORF">HLPR_18960</name>
</gene>
<evidence type="ECO:0000256" key="4">
    <source>
        <dbReference type="ARBA" id="ARBA00022989"/>
    </source>
</evidence>
<dbReference type="RefSeq" id="WP_338535192.1">
    <property type="nucleotide sequence ID" value="NZ_AP028654.1"/>
</dbReference>
<feature type="transmembrane region" description="Helical" evidence="6">
    <location>
        <begin position="701"/>
        <end position="721"/>
    </location>
</feature>
<keyword evidence="5 6" id="KW-0472">Membrane</keyword>
<feature type="transmembrane region" description="Helical" evidence="6">
    <location>
        <begin position="267"/>
        <end position="288"/>
    </location>
</feature>
<proteinExistence type="predicted"/>
<dbReference type="KEGG" id="hprf:HLPR_18960"/>
<keyword evidence="3 6" id="KW-0812">Transmembrane</keyword>
<feature type="transmembrane region" description="Helical" evidence="6">
    <location>
        <begin position="747"/>
        <end position="766"/>
    </location>
</feature>
<evidence type="ECO:0000256" key="5">
    <source>
        <dbReference type="ARBA" id="ARBA00023136"/>
    </source>
</evidence>
<evidence type="ECO:0000256" key="1">
    <source>
        <dbReference type="ARBA" id="ARBA00004651"/>
    </source>
</evidence>
<feature type="transmembrane region" description="Helical" evidence="6">
    <location>
        <begin position="433"/>
        <end position="454"/>
    </location>
</feature>
<keyword evidence="2" id="KW-1003">Cell membrane</keyword>
<dbReference type="AlphaFoldDB" id="A0AAU9E646"/>
<dbReference type="InterPro" id="IPR003838">
    <property type="entry name" value="ABC3_permease_C"/>
</dbReference>
<organism evidence="8 9">
    <name type="scientific">Helicovermis profundi</name>
    <dbReference type="NCBI Taxonomy" id="3065157"/>
    <lineage>
        <taxon>Bacteria</taxon>
        <taxon>Bacillati</taxon>
        <taxon>Bacillota</taxon>
        <taxon>Clostridia</taxon>
        <taxon>Helicovermis</taxon>
    </lineage>
</organism>